<dbReference type="AlphaFoldDB" id="A0A915Q2J5"/>
<accession>A0A915Q2J5</accession>
<keyword evidence="1" id="KW-1185">Reference proteome</keyword>
<reference evidence="2" key="1">
    <citation type="submission" date="2022-11" db="UniProtKB">
        <authorList>
            <consortium name="WormBaseParasite"/>
        </authorList>
    </citation>
    <scope>IDENTIFICATION</scope>
</reference>
<dbReference type="WBParaSite" id="sdigi.contig62.g3328.t1">
    <property type="protein sequence ID" value="sdigi.contig62.g3328.t1"/>
    <property type="gene ID" value="sdigi.contig62.g3328"/>
</dbReference>
<name>A0A915Q2J5_9BILA</name>
<dbReference type="Proteomes" id="UP000887581">
    <property type="component" value="Unplaced"/>
</dbReference>
<proteinExistence type="predicted"/>
<evidence type="ECO:0000313" key="1">
    <source>
        <dbReference type="Proteomes" id="UP000887581"/>
    </source>
</evidence>
<protein>
    <submittedName>
        <fullName evidence="2">Uncharacterized protein</fullName>
    </submittedName>
</protein>
<evidence type="ECO:0000313" key="2">
    <source>
        <dbReference type="WBParaSite" id="sdigi.contig62.g3328.t1"/>
    </source>
</evidence>
<sequence>MERNLRGVGQASKLVLRVSTRQVTRDGSVGCWQLAFNEKHHRERENASITAAVLCVCLYRMHPGEVAASIHI</sequence>
<organism evidence="1 2">
    <name type="scientific">Setaria digitata</name>
    <dbReference type="NCBI Taxonomy" id="48799"/>
    <lineage>
        <taxon>Eukaryota</taxon>
        <taxon>Metazoa</taxon>
        <taxon>Ecdysozoa</taxon>
        <taxon>Nematoda</taxon>
        <taxon>Chromadorea</taxon>
        <taxon>Rhabditida</taxon>
        <taxon>Spirurina</taxon>
        <taxon>Spiruromorpha</taxon>
        <taxon>Filarioidea</taxon>
        <taxon>Setariidae</taxon>
        <taxon>Setaria</taxon>
    </lineage>
</organism>